<gene>
    <name evidence="1" type="ORF">PSCFBP6110_P100055</name>
</gene>
<organism evidence="1 2">
    <name type="scientific">Pseudomonas syringae pv. cerasicola</name>
    <dbReference type="NCBI Taxonomy" id="264451"/>
    <lineage>
        <taxon>Bacteria</taxon>
        <taxon>Pseudomonadati</taxon>
        <taxon>Pseudomonadota</taxon>
        <taxon>Gammaproteobacteria</taxon>
        <taxon>Pseudomonadales</taxon>
        <taxon>Pseudomonadaceae</taxon>
        <taxon>Pseudomonas</taxon>
        <taxon>Pseudomonas syringae</taxon>
    </lineage>
</organism>
<sequence length="71" mass="8382">MVSRSDGFLVELLLRGFMALPICSLSQLYVDVWDTRKVYLAKSLSRHLYRKVERLKQLRLLTWPCLHSSED</sequence>
<evidence type="ECO:0000313" key="2">
    <source>
        <dbReference type="Proteomes" id="UP000305348"/>
    </source>
</evidence>
<keyword evidence="1" id="KW-0614">Plasmid</keyword>
<geneLocation type="plasmid" evidence="1">
    <name>PP1</name>
</geneLocation>
<dbReference type="AlphaFoldDB" id="A0A330JVD5"/>
<proteinExistence type="predicted"/>
<dbReference type="EMBL" id="LT985210">
    <property type="protein sequence ID" value="SPD89330.1"/>
    <property type="molecule type" value="Genomic_DNA"/>
</dbReference>
<reference evidence="2" key="1">
    <citation type="submission" date="2018-02" db="EMBL/GenBank/DDBJ databases">
        <authorList>
            <person name="Blom J."/>
        </authorList>
    </citation>
    <scope>NUCLEOTIDE SEQUENCE [LARGE SCALE GENOMIC DNA]</scope>
    <source>
        <strain evidence="2">CFBP 6110</strain>
        <plasmid evidence="2">pp1</plasmid>
    </source>
</reference>
<dbReference type="Proteomes" id="UP000305348">
    <property type="component" value="Plasmid PP1"/>
</dbReference>
<evidence type="ECO:0000313" key="1">
    <source>
        <dbReference type="EMBL" id="SPD89330.1"/>
    </source>
</evidence>
<name>A0A330JVD5_PSESX</name>
<accession>A0A330JVD5</accession>
<protein>
    <submittedName>
        <fullName evidence="1">Uncharacterized protein</fullName>
    </submittedName>
</protein>